<feature type="region of interest" description="Disordered" evidence="1">
    <location>
        <begin position="105"/>
        <end position="179"/>
    </location>
</feature>
<feature type="compositionally biased region" description="Low complexity" evidence="1">
    <location>
        <begin position="123"/>
        <end position="136"/>
    </location>
</feature>
<evidence type="ECO:0000259" key="2">
    <source>
        <dbReference type="Pfam" id="PF25597"/>
    </source>
</evidence>
<dbReference type="PANTHER" id="PTHR11439">
    <property type="entry name" value="GAG-POL-RELATED RETROTRANSPOSON"/>
    <property type="match status" value="1"/>
</dbReference>
<reference evidence="3" key="1">
    <citation type="journal article" date="2019" name="Sci. Rep.">
        <title>Draft genome of Tanacetum cinerariifolium, the natural source of mosquito coil.</title>
        <authorList>
            <person name="Yamashiro T."/>
            <person name="Shiraishi A."/>
            <person name="Satake H."/>
            <person name="Nakayama K."/>
        </authorList>
    </citation>
    <scope>NUCLEOTIDE SEQUENCE</scope>
</reference>
<evidence type="ECO:0000313" key="3">
    <source>
        <dbReference type="EMBL" id="GEU58672.1"/>
    </source>
</evidence>
<accession>A0A6L2LDI7</accession>
<dbReference type="CDD" id="cd09272">
    <property type="entry name" value="RNase_HI_RT_Ty1"/>
    <property type="match status" value="1"/>
</dbReference>
<dbReference type="PANTHER" id="PTHR11439:SF483">
    <property type="entry name" value="PEPTIDE SYNTHASE GLIP-LIKE, PUTATIVE (AFU_ORTHOLOGUE AFUA_3G12920)-RELATED"/>
    <property type="match status" value="1"/>
</dbReference>
<feature type="compositionally biased region" description="Polar residues" evidence="1">
    <location>
        <begin position="155"/>
        <end position="179"/>
    </location>
</feature>
<proteinExistence type="predicted"/>
<dbReference type="InterPro" id="IPR057670">
    <property type="entry name" value="SH3_retrovirus"/>
</dbReference>
<feature type="region of interest" description="Disordered" evidence="1">
    <location>
        <begin position="407"/>
        <end position="439"/>
    </location>
</feature>
<sequence>MSSDLKLTKDEEYESLDSTKYRGMIEAPKTSHLEAVKRIFRYIKGTTYLGLWYPKGTDIKTVVYADSDHAGDYVDRKSTSDICTFVGCCLTSWFSKKQTALAISTTEAEYTRKDRGMRRGRHSTSSSSAFDQPSSSHLIDDDDDDDDDENDEGTSRASTPSPTHFINSLTNKGNVDSTSEDGNALCCEAAIANEGRKRFADVDIQNKIMKIIKGALVVMRGEKVAANLYQLKGEIMEEAEASVASHSPSHRVSVICYQMLRHMSKQGLKILVERKLFIGLTKDMVYPINKKSDVFEVFKAGRNQKAVHNGIHSSTEWSGKADEQNLVRKSESNVGNCKLQKIILDLHIFGSLVYMMCNSQETTKLDPKSRKCSFLGNADGVNGYRLWGPTAHKVVFSRDVVFMEDKIHENEEGDSTTRETTSIQMEKEFQSNDSFEVEP</sequence>
<dbReference type="Pfam" id="PF25597">
    <property type="entry name" value="SH3_retrovirus"/>
    <property type="match status" value="1"/>
</dbReference>
<dbReference type="AlphaFoldDB" id="A0A6L2LDI7"/>
<dbReference type="EMBL" id="BKCJ010004042">
    <property type="protein sequence ID" value="GEU58672.1"/>
    <property type="molecule type" value="Genomic_DNA"/>
</dbReference>
<comment type="caution">
    <text evidence="3">The sequence shown here is derived from an EMBL/GenBank/DDBJ whole genome shotgun (WGS) entry which is preliminary data.</text>
</comment>
<protein>
    <submittedName>
        <fullName evidence="3">Copia protein</fullName>
    </submittedName>
</protein>
<organism evidence="3">
    <name type="scientific">Tanacetum cinerariifolium</name>
    <name type="common">Dalmatian daisy</name>
    <name type="synonym">Chrysanthemum cinerariifolium</name>
    <dbReference type="NCBI Taxonomy" id="118510"/>
    <lineage>
        <taxon>Eukaryota</taxon>
        <taxon>Viridiplantae</taxon>
        <taxon>Streptophyta</taxon>
        <taxon>Embryophyta</taxon>
        <taxon>Tracheophyta</taxon>
        <taxon>Spermatophyta</taxon>
        <taxon>Magnoliopsida</taxon>
        <taxon>eudicotyledons</taxon>
        <taxon>Gunneridae</taxon>
        <taxon>Pentapetalae</taxon>
        <taxon>asterids</taxon>
        <taxon>campanulids</taxon>
        <taxon>Asterales</taxon>
        <taxon>Asteraceae</taxon>
        <taxon>Asteroideae</taxon>
        <taxon>Anthemideae</taxon>
        <taxon>Anthemidinae</taxon>
        <taxon>Tanacetum</taxon>
    </lineage>
</organism>
<evidence type="ECO:0000256" key="1">
    <source>
        <dbReference type="SAM" id="MobiDB-lite"/>
    </source>
</evidence>
<feature type="domain" description="Retroviral polymerase SH3-like" evidence="2">
    <location>
        <begin position="351"/>
        <end position="412"/>
    </location>
</feature>
<feature type="compositionally biased region" description="Acidic residues" evidence="1">
    <location>
        <begin position="140"/>
        <end position="152"/>
    </location>
</feature>
<name>A0A6L2LDI7_TANCI</name>
<gene>
    <name evidence="3" type="ORF">Tci_030650</name>
</gene>